<dbReference type="PRINTS" id="PR00457">
    <property type="entry name" value="ANPEROXIDASE"/>
</dbReference>
<keyword evidence="18 29" id="KW-0560">Oxidoreductase</keyword>
<dbReference type="GO" id="GO:0004601">
    <property type="term" value="F:peroxidase activity"/>
    <property type="evidence" value="ECO:0007669"/>
    <property type="project" value="UniProtKB-KW"/>
</dbReference>
<evidence type="ECO:0000256" key="4">
    <source>
        <dbReference type="ARBA" id="ARBA00004702"/>
    </source>
</evidence>
<evidence type="ECO:0000256" key="14">
    <source>
        <dbReference type="ARBA" id="ARBA00022824"/>
    </source>
</evidence>
<keyword evidence="14" id="KW-0256">Endoplasmic reticulum</keyword>
<evidence type="ECO:0000256" key="5">
    <source>
        <dbReference type="ARBA" id="ARBA00008928"/>
    </source>
</evidence>
<keyword evidence="17" id="KW-0223">Dioxygenase</keyword>
<reference evidence="29" key="1">
    <citation type="journal article" date="2015" name="J. Mol. Evol.">
        <title>Reconstruction of cyclooxygenase evolution in animals suggests variable, lineage-specific duplications, and homologs with low sequence identity.</title>
        <authorList>
            <person name="Havird J.C."/>
            <person name="Kocot K.M."/>
            <person name="Brannock P.M."/>
            <person name="Cannon J.T."/>
            <person name="Waits D.S."/>
            <person name="Weese D.A."/>
            <person name="Santos S.R."/>
            <person name="Halanych K.M."/>
        </authorList>
    </citation>
    <scope>NUCLEOTIDE SEQUENCE</scope>
</reference>
<organism evidence="29">
    <name type="scientific">Lithacrosiphon cristatus</name>
    <dbReference type="NCBI Taxonomy" id="216203"/>
    <lineage>
        <taxon>Eukaryota</taxon>
        <taxon>Metazoa</taxon>
        <taxon>Spiralia</taxon>
        <taxon>Lophotrochozoa</taxon>
        <taxon>Annelida</taxon>
        <taxon>Sipuncula</taxon>
        <taxon>Phascolosomatidea</taxon>
        <taxon>Aspidosiphonidormes</taxon>
        <taxon>Aspidosiphonidae</taxon>
        <taxon>Lithacrosiphon</taxon>
    </lineage>
</organism>
<evidence type="ECO:0000259" key="28">
    <source>
        <dbReference type="PROSITE" id="PS50026"/>
    </source>
</evidence>
<dbReference type="EMBL" id="KM437923">
    <property type="protein sequence ID" value="ALG96638.1"/>
    <property type="molecule type" value="mRNA"/>
</dbReference>
<comment type="catalytic activity">
    <reaction evidence="25">
        <text>(9Z,12Z)-octadecadienoate + AH2 + O2 = (13R)-hydroxy-(9Z,11E)-octadecadienoate + A + H2O</text>
        <dbReference type="Rhea" id="RHEA:75455"/>
        <dbReference type="ChEBI" id="CHEBI:13193"/>
        <dbReference type="ChEBI" id="CHEBI:15377"/>
        <dbReference type="ChEBI" id="CHEBI:15379"/>
        <dbReference type="ChEBI" id="CHEBI:17499"/>
        <dbReference type="ChEBI" id="CHEBI:30245"/>
        <dbReference type="ChEBI" id="CHEBI:136655"/>
    </reaction>
    <physiologicalReaction direction="left-to-right" evidence="25">
        <dbReference type="Rhea" id="RHEA:75456"/>
    </physiologicalReaction>
</comment>
<dbReference type="GO" id="GO:0016702">
    <property type="term" value="F:oxidoreductase activity, acting on single donors with incorporation of molecular oxygen, incorporation of two atoms of oxygen"/>
    <property type="evidence" value="ECO:0007669"/>
    <property type="project" value="TreeGrafter"/>
</dbReference>
<keyword evidence="15" id="KW-0276">Fatty acid metabolism</keyword>
<dbReference type="InterPro" id="IPR019791">
    <property type="entry name" value="Haem_peroxidase_animal"/>
</dbReference>
<dbReference type="InterPro" id="IPR037120">
    <property type="entry name" value="Haem_peroxidase_sf_animal"/>
</dbReference>
<evidence type="ECO:0000256" key="23">
    <source>
        <dbReference type="ARBA" id="ARBA00036313"/>
    </source>
</evidence>
<feature type="signal peptide" evidence="27">
    <location>
        <begin position="1"/>
        <end position="28"/>
    </location>
</feature>
<evidence type="ECO:0000256" key="7">
    <source>
        <dbReference type="ARBA" id="ARBA00012440"/>
    </source>
</evidence>
<feature type="domain" description="EGF-like" evidence="28">
    <location>
        <begin position="30"/>
        <end position="69"/>
    </location>
</feature>
<keyword evidence="10" id="KW-0575">Peroxidase</keyword>
<dbReference type="PROSITE" id="PS50026">
    <property type="entry name" value="EGF_3"/>
    <property type="match status" value="1"/>
</dbReference>
<dbReference type="Pfam" id="PF03098">
    <property type="entry name" value="An_peroxidase"/>
    <property type="match status" value="1"/>
</dbReference>
<comment type="subcellular location">
    <subcellularLocation>
        <location evidence="3">Endoplasmic reticulum membrane</location>
    </subcellularLocation>
    <subcellularLocation>
        <location evidence="2">Microsome membrane</location>
    </subcellularLocation>
</comment>
<comment type="catalytic activity">
    <reaction evidence="24">
        <text>(9Z,12Z)-octadecadienoate + AH2 + O2 = (13S)-hydroxy-(9Z,11E)-octadecadienoate + A + H2O</text>
        <dbReference type="Rhea" id="RHEA:75451"/>
        <dbReference type="ChEBI" id="CHEBI:13193"/>
        <dbReference type="ChEBI" id="CHEBI:15377"/>
        <dbReference type="ChEBI" id="CHEBI:15379"/>
        <dbReference type="ChEBI" id="CHEBI:17499"/>
        <dbReference type="ChEBI" id="CHEBI:30245"/>
        <dbReference type="ChEBI" id="CHEBI:90850"/>
    </reaction>
    <physiologicalReaction direction="left-to-right" evidence="24">
        <dbReference type="Rhea" id="RHEA:75452"/>
    </physiologicalReaction>
</comment>
<keyword evidence="13" id="KW-0479">Metal-binding</keyword>
<dbReference type="GO" id="GO:0006979">
    <property type="term" value="P:response to oxidative stress"/>
    <property type="evidence" value="ECO:0007669"/>
    <property type="project" value="InterPro"/>
</dbReference>
<keyword evidence="27" id="KW-0732">Signal</keyword>
<evidence type="ECO:0000256" key="2">
    <source>
        <dbReference type="ARBA" id="ARBA00004524"/>
    </source>
</evidence>
<evidence type="ECO:0000256" key="22">
    <source>
        <dbReference type="ARBA" id="ARBA00035976"/>
    </source>
</evidence>
<feature type="chain" id="PRO_5006830602" description="prostaglandin-endoperoxide synthase" evidence="27">
    <location>
        <begin position="29"/>
        <end position="580"/>
    </location>
</feature>
<evidence type="ECO:0000256" key="27">
    <source>
        <dbReference type="SAM" id="SignalP"/>
    </source>
</evidence>
<dbReference type="PROSITE" id="PS50292">
    <property type="entry name" value="PEROXIDASE_3"/>
    <property type="match status" value="1"/>
</dbReference>
<comment type="pathway">
    <text evidence="4">Lipid metabolism; prostaglandin biosynthesis.</text>
</comment>
<comment type="catalytic activity">
    <reaction evidence="22">
        <text>(9Z,12Z)-octadecadienoate + AH2 + O2 = (9S)-hydroxy-(10E,12Z)-octadecadienoate + A + H2O</text>
        <dbReference type="Rhea" id="RHEA:75459"/>
        <dbReference type="ChEBI" id="CHEBI:13193"/>
        <dbReference type="ChEBI" id="CHEBI:15377"/>
        <dbReference type="ChEBI" id="CHEBI:15379"/>
        <dbReference type="ChEBI" id="CHEBI:17499"/>
        <dbReference type="ChEBI" id="CHEBI:30245"/>
        <dbReference type="ChEBI" id="CHEBI:77852"/>
    </reaction>
    <physiologicalReaction direction="left-to-right" evidence="22">
        <dbReference type="Rhea" id="RHEA:75460"/>
    </physiologicalReaction>
</comment>
<keyword evidence="9" id="KW-0444">Lipid biosynthesis</keyword>
<evidence type="ECO:0000256" key="3">
    <source>
        <dbReference type="ARBA" id="ARBA00004586"/>
    </source>
</evidence>
<evidence type="ECO:0000256" key="26">
    <source>
        <dbReference type="PROSITE-ProRule" id="PRU00076"/>
    </source>
</evidence>
<accession>A0A0U2I2E4</accession>
<dbReference type="InterPro" id="IPR050783">
    <property type="entry name" value="Oxylipin_biosynth_metab"/>
</dbReference>
<comment type="similarity">
    <text evidence="5">Belongs to the prostaglandin G/H synthase family.</text>
</comment>
<sequence>ARFQTQKVMQIPSAVALLLAVAFSTTYGQMNNPCCSFPCMNRGVCMLKSSDYSYTCDCTNTGYTGKNCDQAEFNTWVSGIFMQDPVEFQKSLIKDDLQWEINNNNPEIKKLYMQTMYKMSAKPFEIPPRFSSDSPYLTMDSYYNKSNYARMLPSVPGYCPTPMGMAGRRNLPDTEDIVEKLFQRRRFVPDARNTNVLFTSFSEHLHYGLFNNHMTSGQRRPAGMDASHIYGPDKRWRDALRSFTNGKLRMRVVNGEEWPLSEAQTGLPMTFVSGTTADDRFSLGQRDFGLNPHHIMMGTIWMREHNRVCDVLKDANPGWNDEQLYQTARLTVTAELLKMVAEEYTKYMYQTKFQPKFDPSMMYDQQWQYQNERFMELDFLPEVISGLKPDMFNIGQDAYRASDWRFNSSIVPNYGLYNLVNSAVSQKAAKFGARNYPSESGGALRRIIARTRELRMPSFNAYRKHFGMKPYVSFMDMAGDNELAKELEGLYGDVDGVEFVTGLLVEGHLDGGLLAPTLAEISGSYIFKTMMSSPLASPLWWKPSTFGGESGLNVIKEATIEKLFCQNMKRCPPIGFTVPN</sequence>
<dbReference type="GO" id="GO:0005789">
    <property type="term" value="C:endoplasmic reticulum membrane"/>
    <property type="evidence" value="ECO:0007669"/>
    <property type="project" value="UniProtKB-SubCell"/>
</dbReference>
<evidence type="ECO:0000313" key="29">
    <source>
        <dbReference type="EMBL" id="ALG96638.1"/>
    </source>
</evidence>
<name>A0A0U2I2E4_9ANNE</name>
<evidence type="ECO:0000256" key="16">
    <source>
        <dbReference type="ARBA" id="ARBA00022848"/>
    </source>
</evidence>
<comment type="subunit">
    <text evidence="6">Homodimer.</text>
</comment>
<dbReference type="InterPro" id="IPR000742">
    <property type="entry name" value="EGF"/>
</dbReference>
<evidence type="ECO:0000256" key="24">
    <source>
        <dbReference type="ARBA" id="ARBA00036358"/>
    </source>
</evidence>
<dbReference type="SUPFAM" id="SSF57196">
    <property type="entry name" value="EGF/Laminin"/>
    <property type="match status" value="1"/>
</dbReference>
<dbReference type="GO" id="GO:0043005">
    <property type="term" value="C:neuron projection"/>
    <property type="evidence" value="ECO:0007669"/>
    <property type="project" value="TreeGrafter"/>
</dbReference>
<evidence type="ECO:0000256" key="11">
    <source>
        <dbReference type="ARBA" id="ARBA00022585"/>
    </source>
</evidence>
<keyword evidence="26" id="KW-1015">Disulfide bond</keyword>
<evidence type="ECO:0000256" key="8">
    <source>
        <dbReference type="ARBA" id="ARBA00022501"/>
    </source>
</evidence>
<proteinExistence type="evidence at transcript level"/>
<dbReference type="GO" id="GO:0019371">
    <property type="term" value="P:cyclooxygenase pathway"/>
    <property type="evidence" value="ECO:0007669"/>
    <property type="project" value="TreeGrafter"/>
</dbReference>
<dbReference type="GO" id="GO:0046872">
    <property type="term" value="F:metal ion binding"/>
    <property type="evidence" value="ECO:0007669"/>
    <property type="project" value="UniProtKB-KW"/>
</dbReference>
<evidence type="ECO:0000256" key="18">
    <source>
        <dbReference type="ARBA" id="ARBA00023002"/>
    </source>
</evidence>
<evidence type="ECO:0000256" key="10">
    <source>
        <dbReference type="ARBA" id="ARBA00022559"/>
    </source>
</evidence>
<dbReference type="PANTHER" id="PTHR11903">
    <property type="entry name" value="PROSTAGLANDIN G/H SYNTHASE"/>
    <property type="match status" value="1"/>
</dbReference>
<evidence type="ECO:0000256" key="9">
    <source>
        <dbReference type="ARBA" id="ARBA00022516"/>
    </source>
</evidence>
<evidence type="ECO:0000256" key="21">
    <source>
        <dbReference type="ARBA" id="ARBA00023160"/>
    </source>
</evidence>
<keyword evidence="12" id="KW-0349">Heme</keyword>
<dbReference type="Gene3D" id="2.10.25.10">
    <property type="entry name" value="Laminin"/>
    <property type="match status" value="1"/>
</dbReference>
<evidence type="ECO:0000256" key="19">
    <source>
        <dbReference type="ARBA" id="ARBA00023004"/>
    </source>
</evidence>
<comment type="caution">
    <text evidence="26">Lacks conserved residue(s) required for the propagation of feature annotation.</text>
</comment>
<evidence type="ECO:0000256" key="25">
    <source>
        <dbReference type="ARBA" id="ARBA00036409"/>
    </source>
</evidence>
<dbReference type="InterPro" id="IPR010255">
    <property type="entry name" value="Haem_peroxidase_sf"/>
</dbReference>
<keyword evidence="8" id="KW-0644">Prostaglandin metabolism</keyword>
<evidence type="ECO:0000256" key="6">
    <source>
        <dbReference type="ARBA" id="ARBA00011738"/>
    </source>
</evidence>
<dbReference type="GO" id="GO:0004666">
    <property type="term" value="F:prostaglandin-endoperoxide synthase activity"/>
    <property type="evidence" value="ECO:0007669"/>
    <property type="project" value="UniProtKB-EC"/>
</dbReference>
<protein>
    <recommendedName>
        <fullName evidence="7">prostaglandin-endoperoxide synthase</fullName>
        <ecNumber evidence="7">1.14.99.1</ecNumber>
    </recommendedName>
</protein>
<evidence type="ECO:0000256" key="20">
    <source>
        <dbReference type="ARBA" id="ARBA00023098"/>
    </source>
</evidence>
<evidence type="ECO:0000256" key="13">
    <source>
        <dbReference type="ARBA" id="ARBA00022723"/>
    </source>
</evidence>
<evidence type="ECO:0000256" key="12">
    <source>
        <dbReference type="ARBA" id="ARBA00022617"/>
    </source>
</evidence>
<dbReference type="SUPFAM" id="SSF48113">
    <property type="entry name" value="Heme-dependent peroxidases"/>
    <property type="match status" value="1"/>
</dbReference>
<evidence type="ECO:0000256" key="15">
    <source>
        <dbReference type="ARBA" id="ARBA00022832"/>
    </source>
</evidence>
<keyword evidence="19" id="KW-0408">Iron</keyword>
<evidence type="ECO:0000256" key="1">
    <source>
        <dbReference type="ARBA" id="ARBA00001970"/>
    </source>
</evidence>
<keyword evidence="11" id="KW-0643">Prostaglandin biosynthesis</keyword>
<dbReference type="PANTHER" id="PTHR11903:SF39">
    <property type="entry name" value="PROSTAGLANDIN G_H SYNTHASE 2-LIKE"/>
    <property type="match status" value="1"/>
</dbReference>
<dbReference type="EC" id="1.14.99.1" evidence="7"/>
<evidence type="ECO:0000256" key="17">
    <source>
        <dbReference type="ARBA" id="ARBA00022964"/>
    </source>
</evidence>
<feature type="disulfide bond" evidence="26">
    <location>
        <begin position="39"/>
        <end position="56"/>
    </location>
</feature>
<feature type="non-terminal residue" evidence="29">
    <location>
        <position position="1"/>
    </location>
</feature>
<keyword evidence="21" id="KW-0275">Fatty acid biosynthesis</keyword>
<keyword evidence="16" id="KW-0492">Microsome</keyword>
<dbReference type="AlphaFoldDB" id="A0A0U2I2E4"/>
<dbReference type="CDD" id="cd00054">
    <property type="entry name" value="EGF_CA"/>
    <property type="match status" value="1"/>
</dbReference>
<dbReference type="Gene3D" id="1.10.640.10">
    <property type="entry name" value="Haem peroxidase domain superfamily, animal type"/>
    <property type="match status" value="1"/>
</dbReference>
<comment type="catalytic activity">
    <reaction evidence="23">
        <text>(9Z,12Z)-octadecadienoate + AH2 + O2 = (9R)-hydroxy-(10E,12Z)-octadecadienoate + A + H2O</text>
        <dbReference type="Rhea" id="RHEA:75447"/>
        <dbReference type="ChEBI" id="CHEBI:13193"/>
        <dbReference type="ChEBI" id="CHEBI:15377"/>
        <dbReference type="ChEBI" id="CHEBI:15379"/>
        <dbReference type="ChEBI" id="CHEBI:17499"/>
        <dbReference type="ChEBI" id="CHEBI:30245"/>
        <dbReference type="ChEBI" id="CHEBI:77895"/>
    </reaction>
    <physiologicalReaction direction="left-to-right" evidence="23">
        <dbReference type="Rhea" id="RHEA:75448"/>
    </physiologicalReaction>
</comment>
<keyword evidence="26" id="KW-0245">EGF-like domain</keyword>
<comment type="cofactor">
    <cofactor evidence="1">
        <name>heme b</name>
        <dbReference type="ChEBI" id="CHEBI:60344"/>
    </cofactor>
</comment>
<dbReference type="GO" id="GO:0020037">
    <property type="term" value="F:heme binding"/>
    <property type="evidence" value="ECO:0007669"/>
    <property type="project" value="InterPro"/>
</dbReference>
<keyword evidence="20" id="KW-0443">Lipid metabolism</keyword>